<dbReference type="InterPro" id="IPR012337">
    <property type="entry name" value="RNaseH-like_sf"/>
</dbReference>
<feature type="chain" id="PRO_5012044150" evidence="2">
    <location>
        <begin position="24"/>
        <end position="917"/>
    </location>
</feature>
<accession>A0A2B4SKF7</accession>
<feature type="region of interest" description="Disordered" evidence="1">
    <location>
        <begin position="80"/>
        <end position="109"/>
    </location>
</feature>
<feature type="region of interest" description="Disordered" evidence="1">
    <location>
        <begin position="893"/>
        <end position="917"/>
    </location>
</feature>
<comment type="caution">
    <text evidence="4">The sequence shown here is derived from an EMBL/GenBank/DDBJ whole genome shotgun (WGS) entry which is preliminary data.</text>
</comment>
<protein>
    <submittedName>
        <fullName evidence="4">Zinc finger protein 862</fullName>
    </submittedName>
</protein>
<evidence type="ECO:0000313" key="4">
    <source>
        <dbReference type="EMBL" id="PFX29589.1"/>
    </source>
</evidence>
<keyword evidence="2" id="KW-0732">Signal</keyword>
<feature type="compositionally biased region" description="Acidic residues" evidence="1">
    <location>
        <begin position="901"/>
        <end position="917"/>
    </location>
</feature>
<dbReference type="InterPro" id="IPR057456">
    <property type="entry name" value="Znf_C17orf113"/>
</dbReference>
<keyword evidence="5" id="KW-1185">Reference proteome</keyword>
<evidence type="ECO:0000256" key="1">
    <source>
        <dbReference type="SAM" id="MobiDB-lite"/>
    </source>
</evidence>
<dbReference type="OrthoDB" id="10046039at2759"/>
<reference evidence="5" key="1">
    <citation type="journal article" date="2017" name="bioRxiv">
        <title>Comparative analysis of the genomes of Stylophora pistillata and Acropora digitifera provides evidence for extensive differences between species of corals.</title>
        <authorList>
            <person name="Voolstra C.R."/>
            <person name="Li Y."/>
            <person name="Liew Y.J."/>
            <person name="Baumgarten S."/>
            <person name="Zoccola D."/>
            <person name="Flot J.-F."/>
            <person name="Tambutte S."/>
            <person name="Allemand D."/>
            <person name="Aranda M."/>
        </authorList>
    </citation>
    <scope>NUCLEOTIDE SEQUENCE [LARGE SCALE GENOMIC DNA]</scope>
</reference>
<proteinExistence type="predicted"/>
<evidence type="ECO:0000313" key="5">
    <source>
        <dbReference type="Proteomes" id="UP000225706"/>
    </source>
</evidence>
<dbReference type="Pfam" id="PF25431">
    <property type="entry name" value="zf-C17orf113"/>
    <property type="match status" value="1"/>
</dbReference>
<dbReference type="PANTHER" id="PTHR46880">
    <property type="entry name" value="RAS-ASSOCIATING DOMAIN-CONTAINING PROTEIN"/>
    <property type="match status" value="1"/>
</dbReference>
<name>A0A2B4SKF7_STYPI</name>
<dbReference type="PANTHER" id="PTHR46880:SF5">
    <property type="entry name" value="DUF4371 DOMAIN-CONTAINING PROTEIN"/>
    <property type="match status" value="1"/>
</dbReference>
<evidence type="ECO:0000256" key="2">
    <source>
        <dbReference type="SAM" id="SignalP"/>
    </source>
</evidence>
<feature type="signal peptide" evidence="2">
    <location>
        <begin position="1"/>
        <end position="23"/>
    </location>
</feature>
<organism evidence="4 5">
    <name type="scientific">Stylophora pistillata</name>
    <name type="common">Smooth cauliflower coral</name>
    <dbReference type="NCBI Taxonomy" id="50429"/>
    <lineage>
        <taxon>Eukaryota</taxon>
        <taxon>Metazoa</taxon>
        <taxon>Cnidaria</taxon>
        <taxon>Anthozoa</taxon>
        <taxon>Hexacorallia</taxon>
        <taxon>Scleractinia</taxon>
        <taxon>Astrocoeniina</taxon>
        <taxon>Pocilloporidae</taxon>
        <taxon>Stylophora</taxon>
    </lineage>
</organism>
<feature type="compositionally biased region" description="Polar residues" evidence="1">
    <location>
        <begin position="92"/>
        <end position="102"/>
    </location>
</feature>
<sequence>MNWLSTVLVGLVLALLALIPVECTELTFELEDNARQCFYEELKKDTKGTLEFQNYNFVIENKEVLLTNLWYTPADNSTVPSVQEATGEAETKSSNEAVSDTSQRVEKTRGTNVSKAIADDIMLLEMERCGLANLHNYYECKQKSCKDFSKEEEARQKKLKKRRFHHSWVEERELAYDNTTGIWWLLFSENQGMFCFLCCKHKTLNTQNNAAVFSTTPSTRYRKEAIREHSLTKMHEAAVEAEMNHRVSMFHQQYEEKKAVRNDVLYNAFAALYWLAKEAVANVKFFSLLNLFRAVGLDKMQHFNHKSAAAVREMFLTSGNVVKNMIIEEIKKAGSYGLLIDEVTDIAVTEQLITFVQFWNSTSGGTEIKFLSANDLLVESDSANAETITSTLVKELNQCNLSVEKLNGLCTDGASVMTGKTSGVATRLKELNKHLVSIHCICHKLSLACCDTNDEIAYMQEVERWLFQAWKFFENSPKRLAAYLKTQLSVKKLQEPSKEAKDKCVRRLAKATRTRWLSLGKAVEGVHKDYIPLMLTLRQLDQKDAQASGLLGKMYKVKFIGVVTVMHHVLPVLNKLSCTFQEGKISFSHIKPAIQKCIDDLDKIVQTGVPVTEFLRDLSPGGRLEQADLIASDGDELFLSNFLVKYVNSLKKSLNSRFPTLPLLSAFSIFDPALVPERGQPGFRDYGSVSVKLLAEQFFDEDSDKRQLMDEWQVFKYDLAKWKNELPEEVRKPPGGSKPTVTSTDWCLQKLMFMKDLVPFNLPLVAKVAEAVISLPVSNGWPERGASSLKLMKTRLRSRMKNDMLNALLHILINGPKVGSKEFEEVIDASVRAWLAAKPRRKCPPKFVSTPVVASAGDISENFVTVQDAGVQTEGDAEGVTPSHPSIAEEVDATSKALELPADDGDDSDYGSDFDDF</sequence>
<feature type="domain" description="C17orf113 probable zinc finger" evidence="3">
    <location>
        <begin position="183"/>
        <end position="244"/>
    </location>
</feature>
<evidence type="ECO:0000259" key="3">
    <source>
        <dbReference type="Pfam" id="PF25431"/>
    </source>
</evidence>
<dbReference type="Proteomes" id="UP000225706">
    <property type="component" value="Unassembled WGS sequence"/>
</dbReference>
<dbReference type="EMBL" id="LSMT01000063">
    <property type="protein sequence ID" value="PFX29589.1"/>
    <property type="molecule type" value="Genomic_DNA"/>
</dbReference>
<dbReference type="AlphaFoldDB" id="A0A2B4SKF7"/>
<dbReference type="SUPFAM" id="SSF53098">
    <property type="entry name" value="Ribonuclease H-like"/>
    <property type="match status" value="1"/>
</dbReference>
<gene>
    <name evidence="4" type="primary">ZNF862</name>
    <name evidence="4" type="ORF">AWC38_SpisGene5649</name>
</gene>